<feature type="compositionally biased region" description="Gly residues" evidence="1">
    <location>
        <begin position="304"/>
        <end position="322"/>
    </location>
</feature>
<feature type="compositionally biased region" description="Polar residues" evidence="1">
    <location>
        <begin position="72"/>
        <end position="93"/>
    </location>
</feature>
<dbReference type="EMBL" id="BRXZ01002424">
    <property type="protein sequence ID" value="GMH61814.1"/>
    <property type="molecule type" value="Genomic_DNA"/>
</dbReference>
<protein>
    <submittedName>
        <fullName evidence="2">Uncharacterized protein</fullName>
    </submittedName>
</protein>
<proteinExistence type="predicted"/>
<feature type="compositionally biased region" description="Low complexity" evidence="1">
    <location>
        <begin position="33"/>
        <end position="44"/>
    </location>
</feature>
<comment type="caution">
    <text evidence="2">The sequence shown here is derived from an EMBL/GenBank/DDBJ whole genome shotgun (WGS) entry which is preliminary data.</text>
</comment>
<gene>
    <name evidence="2" type="ORF">TrRE_jg12970</name>
</gene>
<dbReference type="AlphaFoldDB" id="A0A9W6ZWQ2"/>
<feature type="compositionally biased region" description="Polar residues" evidence="1">
    <location>
        <begin position="325"/>
        <end position="334"/>
    </location>
</feature>
<evidence type="ECO:0000256" key="1">
    <source>
        <dbReference type="SAM" id="MobiDB-lite"/>
    </source>
</evidence>
<feature type="region of interest" description="Disordered" evidence="1">
    <location>
        <begin position="300"/>
        <end position="362"/>
    </location>
</feature>
<name>A0A9W6ZWQ2_9STRA</name>
<sequence length="432" mass="45949">QIKITPLRPVEGGRGGKGSAKWFELMSARVWESSRGNSSSDNLSEPTSSRRPSPQGLGSVGGSMVGSIQGSLAGSMSGSMRSDCPTRTSSWSGVNSVSCRKAQKNVEFALQEDKMMNEIEGLTTFEFTSLKSSASEGHDRRSSLSSLSHSSKILRVTQLQVSHPFPACISRQQVSSRLVFSRSVLSSNICSICSWNSILFQAILATNNNVRETSGAEGIGKDGAKVVVDALHRSGVAAMAIKVLTRKKGDGKKEGKDDIEGKKQLCRAIIMFLELTHMLTSKNRELLLAYVSQQKEHRQQLSGGLVGGKGGGSDGGKNGGWGAQRSFSSNTNKDSLGAGDGVQGGGFGEEEEDMGGGGQQRLKSAIGVQSELQRSFSSTAGALFPILESWIGGEVPNWILMSSSEGYFSSGSYSNVGIEKSYVFSARNLSFL</sequence>
<feature type="region of interest" description="Disordered" evidence="1">
    <location>
        <begin position="32"/>
        <end position="93"/>
    </location>
</feature>
<keyword evidence="3" id="KW-1185">Reference proteome</keyword>
<dbReference type="OrthoDB" id="206534at2759"/>
<feature type="non-terminal residue" evidence="2">
    <location>
        <position position="1"/>
    </location>
</feature>
<evidence type="ECO:0000313" key="3">
    <source>
        <dbReference type="Proteomes" id="UP001165082"/>
    </source>
</evidence>
<evidence type="ECO:0000313" key="2">
    <source>
        <dbReference type="EMBL" id="GMH61814.1"/>
    </source>
</evidence>
<accession>A0A9W6ZWQ2</accession>
<feature type="compositionally biased region" description="Gly residues" evidence="1">
    <location>
        <begin position="338"/>
        <end position="347"/>
    </location>
</feature>
<dbReference type="Proteomes" id="UP001165082">
    <property type="component" value="Unassembled WGS sequence"/>
</dbReference>
<reference evidence="2" key="1">
    <citation type="submission" date="2022-07" db="EMBL/GenBank/DDBJ databases">
        <title>Genome analysis of Parmales, a sister group of diatoms, reveals the evolutionary specialization of diatoms from phago-mixotrophs to photoautotrophs.</title>
        <authorList>
            <person name="Ban H."/>
            <person name="Sato S."/>
            <person name="Yoshikawa S."/>
            <person name="Kazumasa Y."/>
            <person name="Nakamura Y."/>
            <person name="Ichinomiya M."/>
            <person name="Saitoh K."/>
            <person name="Sato N."/>
            <person name="Blanc-Mathieu R."/>
            <person name="Endo H."/>
            <person name="Kuwata A."/>
            <person name="Ogata H."/>
        </authorList>
    </citation>
    <scope>NUCLEOTIDE SEQUENCE</scope>
</reference>
<organism evidence="2 3">
    <name type="scientific">Triparma retinervis</name>
    <dbReference type="NCBI Taxonomy" id="2557542"/>
    <lineage>
        <taxon>Eukaryota</taxon>
        <taxon>Sar</taxon>
        <taxon>Stramenopiles</taxon>
        <taxon>Ochrophyta</taxon>
        <taxon>Bolidophyceae</taxon>
        <taxon>Parmales</taxon>
        <taxon>Triparmaceae</taxon>
        <taxon>Triparma</taxon>
    </lineage>
</organism>